<accession>A0A151H265</accession>
<gene>
    <name evidence="1" type="ORF">TGPRC2_426890</name>
</gene>
<proteinExistence type="predicted"/>
<name>A0A151H265_TOXGO</name>
<protein>
    <submittedName>
        <fullName evidence="1">Uncharacterized protein</fullName>
    </submittedName>
</protein>
<dbReference type="VEuPathDB" id="ToxoDB:TGPRC2_426890"/>
<reference evidence="2" key="1">
    <citation type="submission" date="2016-03" db="EMBL/GenBank/DDBJ databases">
        <authorList>
            <person name="Sibley D."/>
            <person name="Venepally P."/>
            <person name="Karamycheva S."/>
            <person name="Hadjithomas M."/>
            <person name="Khan A."/>
            <person name="Brunk B."/>
            <person name="Roos D."/>
            <person name="Caler E."/>
            <person name="Lorenzi H."/>
        </authorList>
    </citation>
    <scope>NUCLEOTIDE SEQUENCE [LARGE SCALE GENOMIC DNA]</scope>
    <source>
        <strain evidence="2">TgCatPRC2</strain>
    </source>
</reference>
<evidence type="ECO:0000313" key="2">
    <source>
        <dbReference type="Proteomes" id="UP000075225"/>
    </source>
</evidence>
<dbReference type="AlphaFoldDB" id="A0A151H265"/>
<dbReference type="Proteomes" id="UP000075225">
    <property type="component" value="Unassembled WGS sequence"/>
</dbReference>
<dbReference type="EMBL" id="AHZP02002649">
    <property type="protein sequence ID" value="KYK63440.1"/>
    <property type="molecule type" value="Genomic_DNA"/>
</dbReference>
<comment type="caution">
    <text evidence="1">The sequence shown here is derived from an EMBL/GenBank/DDBJ whole genome shotgun (WGS) entry which is preliminary data.</text>
</comment>
<evidence type="ECO:0000313" key="1">
    <source>
        <dbReference type="EMBL" id="KYK63440.1"/>
    </source>
</evidence>
<sequence>MWNAIGHSVTPRTPPFCYRNNWKVDIKLEEKALNGHRTDRADTRTAPLIDKRKLQSFVKKKLALFLNMLDNPDTWVVCFWQHRIIVNSKELYKKPLRFSVCGKTTEPNFFAVVNQSK</sequence>
<organism evidence="1 2">
    <name type="scientific">Toxoplasma gondii TgCatPRC2</name>
    <dbReference type="NCBI Taxonomy" id="1130821"/>
    <lineage>
        <taxon>Eukaryota</taxon>
        <taxon>Sar</taxon>
        <taxon>Alveolata</taxon>
        <taxon>Apicomplexa</taxon>
        <taxon>Conoidasida</taxon>
        <taxon>Coccidia</taxon>
        <taxon>Eucoccidiorida</taxon>
        <taxon>Eimeriorina</taxon>
        <taxon>Sarcocystidae</taxon>
        <taxon>Toxoplasma</taxon>
    </lineage>
</organism>